<evidence type="ECO:0000313" key="5">
    <source>
        <dbReference type="Proteomes" id="UP000632154"/>
    </source>
</evidence>
<organism evidence="4 5">
    <name type="scientific">Deinococcus piscis</name>
    <dbReference type="NCBI Taxonomy" id="394230"/>
    <lineage>
        <taxon>Bacteria</taxon>
        <taxon>Thermotogati</taxon>
        <taxon>Deinococcota</taxon>
        <taxon>Deinococci</taxon>
        <taxon>Deinococcales</taxon>
        <taxon>Deinococcaceae</taxon>
        <taxon>Deinococcus</taxon>
    </lineage>
</organism>
<dbReference type="PRINTS" id="PR00081">
    <property type="entry name" value="GDHRDH"/>
</dbReference>
<name>A0ABQ3JYQ1_9DEIO</name>
<dbReference type="PANTHER" id="PTHR44196">
    <property type="entry name" value="DEHYDROGENASE/REDUCTASE SDR FAMILY MEMBER 7B"/>
    <property type="match status" value="1"/>
</dbReference>
<dbReference type="Proteomes" id="UP000632154">
    <property type="component" value="Unassembled WGS sequence"/>
</dbReference>
<proteinExistence type="inferred from homology"/>
<evidence type="ECO:0000256" key="1">
    <source>
        <dbReference type="ARBA" id="ARBA00006484"/>
    </source>
</evidence>
<keyword evidence="5" id="KW-1185">Reference proteome</keyword>
<protein>
    <submittedName>
        <fullName evidence="4">Short-chain dehydrogenase</fullName>
    </submittedName>
</protein>
<dbReference type="SUPFAM" id="SSF51735">
    <property type="entry name" value="NAD(P)-binding Rossmann-fold domains"/>
    <property type="match status" value="1"/>
</dbReference>
<dbReference type="InterPro" id="IPR036291">
    <property type="entry name" value="NAD(P)-bd_dom_sf"/>
</dbReference>
<dbReference type="InterPro" id="IPR020904">
    <property type="entry name" value="Sc_DH/Rdtase_CS"/>
</dbReference>
<dbReference type="PROSITE" id="PS00061">
    <property type="entry name" value="ADH_SHORT"/>
    <property type="match status" value="1"/>
</dbReference>
<evidence type="ECO:0000256" key="2">
    <source>
        <dbReference type="ARBA" id="ARBA00023002"/>
    </source>
</evidence>
<accession>A0ABQ3JYQ1</accession>
<dbReference type="Pfam" id="PF00106">
    <property type="entry name" value="adh_short"/>
    <property type="match status" value="1"/>
</dbReference>
<dbReference type="CDD" id="cd05233">
    <property type="entry name" value="SDR_c"/>
    <property type="match status" value="1"/>
</dbReference>
<gene>
    <name evidence="4" type="ORF">GCM10017783_00430</name>
</gene>
<dbReference type="PIRSF" id="PIRSF000126">
    <property type="entry name" value="11-beta-HSD1"/>
    <property type="match status" value="1"/>
</dbReference>
<dbReference type="Gene3D" id="3.40.50.720">
    <property type="entry name" value="NAD(P)-binding Rossmann-like Domain"/>
    <property type="match status" value="1"/>
</dbReference>
<dbReference type="RefSeq" id="WP_189641653.1">
    <property type="nucleotide sequence ID" value="NZ_BNAL01000001.1"/>
</dbReference>
<keyword evidence="2" id="KW-0560">Oxidoreductase</keyword>
<dbReference type="PRINTS" id="PR00080">
    <property type="entry name" value="SDRFAMILY"/>
</dbReference>
<dbReference type="EMBL" id="BNAL01000001">
    <property type="protein sequence ID" value="GHF92569.1"/>
    <property type="molecule type" value="Genomic_DNA"/>
</dbReference>
<evidence type="ECO:0000256" key="3">
    <source>
        <dbReference type="RuleBase" id="RU000363"/>
    </source>
</evidence>
<dbReference type="InterPro" id="IPR002347">
    <property type="entry name" value="SDR_fam"/>
</dbReference>
<dbReference type="PANTHER" id="PTHR44196:SF1">
    <property type="entry name" value="DEHYDROGENASE_REDUCTASE SDR FAMILY MEMBER 7B"/>
    <property type="match status" value="1"/>
</dbReference>
<comment type="caution">
    <text evidence="4">The sequence shown here is derived from an EMBL/GenBank/DDBJ whole genome shotgun (WGS) entry which is preliminary data.</text>
</comment>
<sequence>MSRPVALLTGASSGIGEAAAYELSARGYALVLAARREERLHRLARELDPSGSRIIAVPCDVADPAAREALVAAALDHFGRIDVLVNNAGVGLGGGVWWQDPDWARVLRVNLEAVMALTALVLPPMLERRRGHIVNVASVAGQVATEGVYSASKFGVRGFSFALRRELWGSGVEVSAVSPGFVRTEMTARSRLRMPGPEVVARAIADVLERPRREVTVPRLYRLAALAEALPALSDPLIARAYSARRRR</sequence>
<reference evidence="5" key="1">
    <citation type="journal article" date="2019" name="Int. J. Syst. Evol. Microbiol.">
        <title>The Global Catalogue of Microorganisms (GCM) 10K type strain sequencing project: providing services to taxonomists for standard genome sequencing and annotation.</title>
        <authorList>
            <consortium name="The Broad Institute Genomics Platform"/>
            <consortium name="The Broad Institute Genome Sequencing Center for Infectious Disease"/>
            <person name="Wu L."/>
            <person name="Ma J."/>
        </authorList>
    </citation>
    <scope>NUCLEOTIDE SEQUENCE [LARGE SCALE GENOMIC DNA]</scope>
    <source>
        <strain evidence="5">CGMCC 1.18439</strain>
    </source>
</reference>
<evidence type="ECO:0000313" key="4">
    <source>
        <dbReference type="EMBL" id="GHF92569.1"/>
    </source>
</evidence>
<comment type="similarity">
    <text evidence="1 3">Belongs to the short-chain dehydrogenases/reductases (SDR) family.</text>
</comment>